<name>Q5AKW5_CANAL</name>
<dbReference type="eggNOG" id="ENOG502SX3Y">
    <property type="taxonomic scope" value="Eukaryota"/>
</dbReference>
<feature type="transmembrane region" description="Helical" evidence="2">
    <location>
        <begin position="108"/>
        <end position="127"/>
    </location>
</feature>
<keyword evidence="2" id="KW-0812">Transmembrane</keyword>
<evidence type="ECO:0000313" key="5">
    <source>
        <dbReference type="Proteomes" id="UP000000559"/>
    </source>
</evidence>
<dbReference type="AlphaFoldDB" id="Q5AKW5"/>
<dbReference type="CGD" id="CAL0000179951">
    <property type="gene designation" value="orf19.12479"/>
</dbReference>
<dbReference type="VEuPathDB" id="FungiDB:C1_13750C_A"/>
<dbReference type="KEGG" id="cal:CAALFM_C113750CA"/>
<evidence type="ECO:0008006" key="6">
    <source>
        <dbReference type="Google" id="ProtNLM"/>
    </source>
</evidence>
<evidence type="ECO:0000256" key="2">
    <source>
        <dbReference type="SAM" id="Phobius"/>
    </source>
</evidence>
<dbReference type="Proteomes" id="UP000000559">
    <property type="component" value="Chromosome 1"/>
</dbReference>
<evidence type="ECO:0000313" key="3">
    <source>
        <dbReference type="CGD" id="CAL0000179951"/>
    </source>
</evidence>
<dbReference type="HOGENOM" id="CLU_119129_0_0_1"/>
<sequence>MENNDSLYFTNLKHRQQQQPLLLLLTGLIQIMTSDKPSFHKEGKSTIKIVHDNNKNNNTKQHKRPITPKDISSQSQKVKDSPFVEELVLTGRPNWKKAPQQIKQRYKGIYLILLSIPIMGITTFEIIRRLEGKSTKKIQQGERLSNGINRDFDEQEKIKVEKESIMYKIFGKDFFLDGFTSKTIKSNQEKKERKEKHT</sequence>
<evidence type="ECO:0000256" key="1">
    <source>
        <dbReference type="SAM" id="MobiDB-lite"/>
    </source>
</evidence>
<gene>
    <name evidence="4" type="ordered locus">CAALFM_C113750CA</name>
    <name evidence="3" type="ordered locus">orf19.12479</name>
</gene>
<evidence type="ECO:0000313" key="4">
    <source>
        <dbReference type="EMBL" id="AOW26977.1"/>
    </source>
</evidence>
<protein>
    <recommendedName>
        <fullName evidence="6">Transmembrane protein</fullName>
    </recommendedName>
</protein>
<accession>Q5AKW5</accession>
<organism evidence="4 5">
    <name type="scientific">Candida albicans (strain SC5314 / ATCC MYA-2876)</name>
    <name type="common">Yeast</name>
    <dbReference type="NCBI Taxonomy" id="237561"/>
    <lineage>
        <taxon>Eukaryota</taxon>
        <taxon>Fungi</taxon>
        <taxon>Dikarya</taxon>
        <taxon>Ascomycota</taxon>
        <taxon>Saccharomycotina</taxon>
        <taxon>Pichiomycetes</taxon>
        <taxon>Debaryomycetaceae</taxon>
        <taxon>Candida/Lodderomyces clade</taxon>
        <taxon>Candida</taxon>
    </lineage>
</organism>
<dbReference type="RefSeq" id="XP_722216.1">
    <property type="nucleotide sequence ID" value="XM_717123.1"/>
</dbReference>
<feature type="region of interest" description="Disordered" evidence="1">
    <location>
        <begin position="51"/>
        <end position="78"/>
    </location>
</feature>
<dbReference type="GeneID" id="3636137"/>
<proteinExistence type="predicted"/>
<reference evidence="4 5" key="3">
    <citation type="journal article" date="2013" name="Genome Biol.">
        <title>Assembly of a phased diploid Candida albicans genome facilitates allele-specific measurements and provides a simple model for repeat and indel structure.</title>
        <authorList>
            <person name="Muzzey D."/>
            <person name="Schwartz K."/>
            <person name="Weissman J.S."/>
            <person name="Sherlock G."/>
        </authorList>
    </citation>
    <scope>NUCLEOTIDE SEQUENCE [LARGE SCALE GENOMIC DNA]</scope>
    <source>
        <strain evidence="5">SC5314 / ATCC MYA-2876</strain>
    </source>
</reference>
<dbReference type="InParanoid" id="Q5AKW5"/>
<reference evidence="4 5" key="2">
    <citation type="journal article" date="2007" name="Genome Biol.">
        <title>Assembly of the Candida albicans genome into sixteen supercontigs aligned on the eight chromosomes.</title>
        <authorList>
            <person name="van het Hoog M."/>
            <person name="Rast T.J."/>
            <person name="Martchenko M."/>
            <person name="Grindle S."/>
            <person name="Dignard D."/>
            <person name="Hogues H."/>
            <person name="Cuomo C."/>
            <person name="Berriman M."/>
            <person name="Scherer S."/>
            <person name="Magee B.B."/>
            <person name="Whiteway M."/>
            <person name="Chibana H."/>
            <person name="Nantel A."/>
            <person name="Magee P.T."/>
        </authorList>
    </citation>
    <scope>GENOME REANNOTATION</scope>
    <source>
        <strain evidence="5">SC5314 / ATCC MYA-2876</strain>
    </source>
</reference>
<dbReference type="OMA" id="PNWKKAP"/>
<dbReference type="EMBL" id="CP017623">
    <property type="protein sequence ID" value="AOW26977.1"/>
    <property type="molecule type" value="Genomic_DNA"/>
</dbReference>
<keyword evidence="2" id="KW-1133">Transmembrane helix</keyword>
<reference evidence="4 5" key="1">
    <citation type="journal article" date="2004" name="Proc. Natl. Acad. Sci. U.S.A.">
        <title>The diploid genome sequence of Candida albicans.</title>
        <authorList>
            <person name="Jones T."/>
            <person name="Federspiel N.A."/>
            <person name="Chibana H."/>
            <person name="Dungan J."/>
            <person name="Kalman S."/>
            <person name="Magee B.B."/>
            <person name="Newport G."/>
            <person name="Thorstenson Y.R."/>
            <person name="Agabian N."/>
            <person name="Magee P.T."/>
            <person name="Davis R.W."/>
            <person name="Scherer S."/>
        </authorList>
    </citation>
    <scope>NUCLEOTIDE SEQUENCE [LARGE SCALE GENOMIC DNA]</scope>
    <source>
        <strain evidence="5">SC5314 / ATCC MYA-2876</strain>
    </source>
</reference>
<dbReference type="OrthoDB" id="3784821at2759"/>
<keyword evidence="5" id="KW-1185">Reference proteome</keyword>
<keyword evidence="2" id="KW-0472">Membrane</keyword>